<gene>
    <name evidence="14" type="ORF">SAMN05192568_101314</name>
</gene>
<dbReference type="SMART" id="SM00260">
    <property type="entry name" value="CheW"/>
    <property type="match status" value="1"/>
</dbReference>
<organism evidence="14 15">
    <name type="scientific">Methylobacterium pseudosasicola</name>
    <dbReference type="NCBI Taxonomy" id="582667"/>
    <lineage>
        <taxon>Bacteria</taxon>
        <taxon>Pseudomonadati</taxon>
        <taxon>Pseudomonadota</taxon>
        <taxon>Alphaproteobacteria</taxon>
        <taxon>Hyphomicrobiales</taxon>
        <taxon>Methylobacteriaceae</taxon>
        <taxon>Methylobacterium</taxon>
    </lineage>
</organism>
<dbReference type="InterPro" id="IPR036641">
    <property type="entry name" value="HPT_dom_sf"/>
</dbReference>
<dbReference type="EMBL" id="FOTK01000013">
    <property type="protein sequence ID" value="SFL87864.1"/>
    <property type="molecule type" value="Genomic_DNA"/>
</dbReference>
<keyword evidence="4 9" id="KW-0597">Phosphoprotein</keyword>
<feature type="domain" description="CheW-like" evidence="12">
    <location>
        <begin position="756"/>
        <end position="885"/>
    </location>
</feature>
<dbReference type="EC" id="2.7.13.3" evidence="2"/>
<dbReference type="STRING" id="582667.SAMN05192568_101314"/>
<dbReference type="SMART" id="SM00073">
    <property type="entry name" value="HPT"/>
    <property type="match status" value="1"/>
</dbReference>
<dbReference type="GO" id="GO:0005737">
    <property type="term" value="C:cytoplasm"/>
    <property type="evidence" value="ECO:0007669"/>
    <property type="project" value="InterPro"/>
</dbReference>
<feature type="domain" description="Histidine kinase" evidence="11">
    <location>
        <begin position="509"/>
        <end position="754"/>
    </location>
</feature>
<evidence type="ECO:0000313" key="14">
    <source>
        <dbReference type="EMBL" id="SFL87864.1"/>
    </source>
</evidence>
<evidence type="ECO:0000256" key="8">
    <source>
        <dbReference type="ARBA" id="ARBA00035100"/>
    </source>
</evidence>
<keyword evidence="7" id="KW-0902">Two-component regulatory system</keyword>
<dbReference type="InterPro" id="IPR005467">
    <property type="entry name" value="His_kinase_dom"/>
</dbReference>
<feature type="modified residue" description="Phosphohistidine" evidence="9">
    <location>
        <position position="45"/>
    </location>
</feature>
<dbReference type="Gene3D" id="1.10.287.560">
    <property type="entry name" value="Histidine kinase CheA-like, homodimeric domain"/>
    <property type="match status" value="1"/>
</dbReference>
<dbReference type="InterPro" id="IPR036061">
    <property type="entry name" value="CheW-like_dom_sf"/>
</dbReference>
<feature type="region of interest" description="Disordered" evidence="10">
    <location>
        <begin position="361"/>
        <end position="386"/>
    </location>
</feature>
<keyword evidence="6 14" id="KW-0418">Kinase</keyword>
<evidence type="ECO:0000256" key="3">
    <source>
        <dbReference type="ARBA" id="ARBA00021495"/>
    </source>
</evidence>
<dbReference type="RefSeq" id="WP_092041509.1">
    <property type="nucleotide sequence ID" value="NZ_FOTK01000013.1"/>
</dbReference>
<dbReference type="Pfam" id="PF02518">
    <property type="entry name" value="HATPase_c"/>
    <property type="match status" value="1"/>
</dbReference>
<evidence type="ECO:0000256" key="9">
    <source>
        <dbReference type="PROSITE-ProRule" id="PRU00110"/>
    </source>
</evidence>
<dbReference type="PRINTS" id="PR00344">
    <property type="entry name" value="BCTRLSENSOR"/>
</dbReference>
<evidence type="ECO:0000256" key="4">
    <source>
        <dbReference type="ARBA" id="ARBA00022553"/>
    </source>
</evidence>
<dbReference type="SUPFAM" id="SSF50341">
    <property type="entry name" value="CheW-like"/>
    <property type="match status" value="1"/>
</dbReference>
<dbReference type="InterPro" id="IPR004358">
    <property type="entry name" value="Sig_transdc_His_kin-like_C"/>
</dbReference>
<evidence type="ECO:0000259" key="11">
    <source>
        <dbReference type="PROSITE" id="PS50109"/>
    </source>
</evidence>
<dbReference type="Pfam" id="PF02895">
    <property type="entry name" value="H-kinase_dim"/>
    <property type="match status" value="1"/>
</dbReference>
<dbReference type="SMART" id="SM01231">
    <property type="entry name" value="H-kinase_dim"/>
    <property type="match status" value="1"/>
</dbReference>
<dbReference type="InterPro" id="IPR004105">
    <property type="entry name" value="CheA-like_dim"/>
</dbReference>
<dbReference type="Gene3D" id="3.30.565.10">
    <property type="entry name" value="Histidine kinase-like ATPase, C-terminal domain"/>
    <property type="match status" value="1"/>
</dbReference>
<dbReference type="SMART" id="SM00387">
    <property type="entry name" value="HATPase_c"/>
    <property type="match status" value="1"/>
</dbReference>
<dbReference type="InterPro" id="IPR002545">
    <property type="entry name" value="CheW-lke_dom"/>
</dbReference>
<sequence length="885" mass="94718">MTNPLLARFIPEARELLQVSASGLLKLERNPTDETAINEVFRAVHTIKGSSGLFDALALTRLVHAAEDLLGEVRSDALQIDSSLVDMLLDSLDQVGQWIDELERRSALPADADGVAHRMATQLRQRLGAQDDAPDGGEPADGPHEAAPLGADPAPIEDVATLPPALLARLPAAACLDAFRRACGGQAVHLVRYAPEAGCFFNGTDPLQAIQQVPEALALDIAAAEPWGPLEDLDPYQCNLHFSLLTAAPRPEIEQAMRYELDQITIASVRPRDFVRITGEASDGPIWEDFREAASAFLAAGRHDELRQAVSALRSVAGPTLWRRQALDWLEVALLAAEPDPGLVAALVAAAGSGRFDPVPAAPAPAAPAPAPAPAPQSAPQAADSRQELARSVLASQHRALEQAGYDADRLASVGTVVGNVLLSLGRDADRTAIQAAFEAAREARSVAPVLSALSAVLDGTPLHRTEAAPALPAALPQAFEEAAPVAGAKEPEGRIAAKSLKVDQAKIDLLMNLIGELVVSKNALPFLAKRAEETYASREMSREIKEQYAVIDRLAQEMQGAIMQVRMLPVSEIFDRFPRLVRDLARKLGKRIDLALEGEDTAADKTIIEALGDPLLHIVRNSLDHGLESPDERRAAGKSATARILLKARQEADSVVIEVQDNGRGIDPVRIRAAAIAKGVIGQEEADRLSDQEAINLIYRPGFSTAAEISDLSGRGVGMDVVLTTVEKLGGQVSVSSRLGEGTTTRLALPLSMAVTRIMIVEAAGSLYGVPMDMIVETVRVPRERIRMIKKAETFVLRETIIPLLRLSRLLHLPDQPRGEADAAVLVCHVNGRRVGLIIDNFREGMDVILKPLEGVLTGIGGYAGTTLLGDGRVLLVLDLRELL</sequence>
<evidence type="ECO:0000259" key="12">
    <source>
        <dbReference type="PROSITE" id="PS50851"/>
    </source>
</evidence>
<keyword evidence="5" id="KW-0808">Transferase</keyword>
<evidence type="ECO:0000256" key="1">
    <source>
        <dbReference type="ARBA" id="ARBA00000085"/>
    </source>
</evidence>
<dbReference type="SUPFAM" id="SSF47226">
    <property type="entry name" value="Histidine-containing phosphotransfer domain, HPT domain"/>
    <property type="match status" value="1"/>
</dbReference>
<evidence type="ECO:0000256" key="6">
    <source>
        <dbReference type="ARBA" id="ARBA00022777"/>
    </source>
</evidence>
<dbReference type="Gene3D" id="1.20.120.160">
    <property type="entry name" value="HPT domain"/>
    <property type="match status" value="1"/>
</dbReference>
<feature type="region of interest" description="Disordered" evidence="10">
    <location>
        <begin position="129"/>
        <end position="155"/>
    </location>
</feature>
<dbReference type="PANTHER" id="PTHR43395">
    <property type="entry name" value="SENSOR HISTIDINE KINASE CHEA"/>
    <property type="match status" value="1"/>
</dbReference>
<dbReference type="CDD" id="cd16916">
    <property type="entry name" value="HATPase_CheA-like"/>
    <property type="match status" value="1"/>
</dbReference>
<dbReference type="GO" id="GO:0006935">
    <property type="term" value="P:chemotaxis"/>
    <property type="evidence" value="ECO:0007669"/>
    <property type="project" value="InterPro"/>
</dbReference>
<evidence type="ECO:0000256" key="2">
    <source>
        <dbReference type="ARBA" id="ARBA00012438"/>
    </source>
</evidence>
<dbReference type="GO" id="GO:0000155">
    <property type="term" value="F:phosphorelay sensor kinase activity"/>
    <property type="evidence" value="ECO:0007669"/>
    <property type="project" value="InterPro"/>
</dbReference>
<name>A0A1I4LA34_9HYPH</name>
<evidence type="ECO:0000256" key="7">
    <source>
        <dbReference type="ARBA" id="ARBA00023012"/>
    </source>
</evidence>
<dbReference type="InterPro" id="IPR051315">
    <property type="entry name" value="Bact_Chemotaxis_CheA"/>
</dbReference>
<dbReference type="PROSITE" id="PS50894">
    <property type="entry name" value="HPT"/>
    <property type="match status" value="1"/>
</dbReference>
<dbReference type="InterPro" id="IPR036890">
    <property type="entry name" value="HATPase_C_sf"/>
</dbReference>
<feature type="domain" description="HPt" evidence="13">
    <location>
        <begin position="1"/>
        <end position="102"/>
    </location>
</feature>
<dbReference type="InterPro" id="IPR003594">
    <property type="entry name" value="HATPase_dom"/>
</dbReference>
<dbReference type="Pfam" id="PF01627">
    <property type="entry name" value="Hpt"/>
    <property type="match status" value="1"/>
</dbReference>
<dbReference type="InterPro" id="IPR036097">
    <property type="entry name" value="HisK_dim/P_sf"/>
</dbReference>
<feature type="compositionally biased region" description="Pro residues" evidence="10">
    <location>
        <begin position="361"/>
        <end position="377"/>
    </location>
</feature>
<evidence type="ECO:0000313" key="15">
    <source>
        <dbReference type="Proteomes" id="UP000199048"/>
    </source>
</evidence>
<dbReference type="Proteomes" id="UP000199048">
    <property type="component" value="Unassembled WGS sequence"/>
</dbReference>
<evidence type="ECO:0000256" key="10">
    <source>
        <dbReference type="SAM" id="MobiDB-lite"/>
    </source>
</evidence>
<accession>A0A1I4LA34</accession>
<dbReference type="SUPFAM" id="SSF55874">
    <property type="entry name" value="ATPase domain of HSP90 chaperone/DNA topoisomerase II/histidine kinase"/>
    <property type="match status" value="1"/>
</dbReference>
<dbReference type="OrthoDB" id="9803176at2"/>
<dbReference type="InterPro" id="IPR037006">
    <property type="entry name" value="CheA-like_homodim_sf"/>
</dbReference>
<dbReference type="PROSITE" id="PS50109">
    <property type="entry name" value="HIS_KIN"/>
    <property type="match status" value="1"/>
</dbReference>
<dbReference type="PANTHER" id="PTHR43395:SF1">
    <property type="entry name" value="CHEMOTAXIS PROTEIN CHEA"/>
    <property type="match status" value="1"/>
</dbReference>
<dbReference type="PROSITE" id="PS50851">
    <property type="entry name" value="CHEW"/>
    <property type="match status" value="1"/>
</dbReference>
<proteinExistence type="predicted"/>
<dbReference type="SUPFAM" id="SSF47384">
    <property type="entry name" value="Homodimeric domain of signal transducing histidine kinase"/>
    <property type="match status" value="1"/>
</dbReference>
<dbReference type="Gene3D" id="2.30.30.40">
    <property type="entry name" value="SH3 Domains"/>
    <property type="match status" value="1"/>
</dbReference>
<dbReference type="Pfam" id="PF01584">
    <property type="entry name" value="CheW"/>
    <property type="match status" value="1"/>
</dbReference>
<evidence type="ECO:0000256" key="5">
    <source>
        <dbReference type="ARBA" id="ARBA00022679"/>
    </source>
</evidence>
<dbReference type="InterPro" id="IPR008207">
    <property type="entry name" value="Sig_transdc_His_kin_Hpt_dom"/>
</dbReference>
<comment type="function">
    <text evidence="8">Involved in the transmission of sensory signals from the chemoreceptors to the flagellar motors. CheA is autophosphorylated; it can transfer its phosphate group to either CheB or CheY.</text>
</comment>
<evidence type="ECO:0000259" key="13">
    <source>
        <dbReference type="PROSITE" id="PS50894"/>
    </source>
</evidence>
<dbReference type="FunFam" id="3.30.565.10:FF:000016">
    <property type="entry name" value="Chemotaxis protein CheA, putative"/>
    <property type="match status" value="1"/>
</dbReference>
<dbReference type="AlphaFoldDB" id="A0A1I4LA34"/>
<protein>
    <recommendedName>
        <fullName evidence="3">Chemotaxis protein CheA</fullName>
        <ecNumber evidence="2">2.7.13.3</ecNumber>
    </recommendedName>
</protein>
<keyword evidence="15" id="KW-1185">Reference proteome</keyword>
<comment type="catalytic activity">
    <reaction evidence="1">
        <text>ATP + protein L-histidine = ADP + protein N-phospho-L-histidine.</text>
        <dbReference type="EC" id="2.7.13.3"/>
    </reaction>
</comment>
<reference evidence="15" key="1">
    <citation type="submission" date="2016-10" db="EMBL/GenBank/DDBJ databases">
        <authorList>
            <person name="Varghese N."/>
            <person name="Submissions S."/>
        </authorList>
    </citation>
    <scope>NUCLEOTIDE SEQUENCE [LARGE SCALE GENOMIC DNA]</scope>
    <source>
        <strain evidence="15">BL36</strain>
    </source>
</reference>
<dbReference type="CDD" id="cd00088">
    <property type="entry name" value="HPT"/>
    <property type="match status" value="1"/>
</dbReference>